<dbReference type="Pfam" id="PF00355">
    <property type="entry name" value="Rieske"/>
    <property type="match status" value="1"/>
</dbReference>
<evidence type="ECO:0000256" key="10">
    <source>
        <dbReference type="SAM" id="MobiDB-lite"/>
    </source>
</evidence>
<evidence type="ECO:0000256" key="5">
    <source>
        <dbReference type="ARBA" id="ARBA00023004"/>
    </source>
</evidence>
<evidence type="ECO:0000259" key="12">
    <source>
        <dbReference type="PROSITE" id="PS51296"/>
    </source>
</evidence>
<evidence type="ECO:0000256" key="4">
    <source>
        <dbReference type="ARBA" id="ARBA00022723"/>
    </source>
</evidence>
<evidence type="ECO:0000256" key="2">
    <source>
        <dbReference type="ARBA" id="ARBA00015816"/>
    </source>
</evidence>
<keyword evidence="11" id="KW-0472">Membrane</keyword>
<dbReference type="Gene3D" id="2.102.10.10">
    <property type="entry name" value="Rieske [2Fe-2S] iron-sulphur domain"/>
    <property type="match status" value="1"/>
</dbReference>
<comment type="function">
    <text evidence="1">Iron-sulfur subunit of the cytochrome bc1 complex, an essential component of the respiratory electron transport chain required for ATP synthesis. The bc1 complex catalyzes the oxidation of menaquinol and the reduction of cytochrome c in the respiratory chain. The bc1 complex operates through a Q-cycle mechanism that couples electron transfer to generation of the proton gradient that drives ATP synthesis.</text>
</comment>
<gene>
    <name evidence="13" type="ORF">GH723_00995</name>
</gene>
<dbReference type="KEGG" id="atq:GH723_00995"/>
<dbReference type="Proteomes" id="UP000334019">
    <property type="component" value="Chromosome"/>
</dbReference>
<dbReference type="InterPro" id="IPR005805">
    <property type="entry name" value="Rieske_Fe-S_prot_C"/>
</dbReference>
<protein>
    <recommendedName>
        <fullName evidence="2">Cytochrome bc1 complex Rieske iron-sulfur subunit</fullName>
    </recommendedName>
    <alternativeName>
        <fullName evidence="8">Cytochrome bc1 reductase complex subunit QcrA</fullName>
    </alternativeName>
</protein>
<keyword evidence="5" id="KW-0408">Iron</keyword>
<keyword evidence="14" id="KW-1185">Reference proteome</keyword>
<dbReference type="PROSITE" id="PS51296">
    <property type="entry name" value="RIESKE"/>
    <property type="match status" value="1"/>
</dbReference>
<dbReference type="GO" id="GO:0051537">
    <property type="term" value="F:2 iron, 2 sulfur cluster binding"/>
    <property type="evidence" value="ECO:0007669"/>
    <property type="project" value="UniProtKB-KW"/>
</dbReference>
<evidence type="ECO:0000313" key="13">
    <source>
        <dbReference type="EMBL" id="QGG93799.1"/>
    </source>
</evidence>
<dbReference type="PRINTS" id="PR00162">
    <property type="entry name" value="RIESKE"/>
</dbReference>
<evidence type="ECO:0000256" key="11">
    <source>
        <dbReference type="SAM" id="Phobius"/>
    </source>
</evidence>
<dbReference type="InterPro" id="IPR017941">
    <property type="entry name" value="Rieske_2Fe-2S"/>
</dbReference>
<dbReference type="GO" id="GO:0046872">
    <property type="term" value="F:metal ion binding"/>
    <property type="evidence" value="ECO:0007669"/>
    <property type="project" value="UniProtKB-KW"/>
</dbReference>
<dbReference type="GO" id="GO:0016705">
    <property type="term" value="F:oxidoreductase activity, acting on paired donors, with incorporation or reduction of molecular oxygen"/>
    <property type="evidence" value="ECO:0007669"/>
    <property type="project" value="UniProtKB-ARBA"/>
</dbReference>
<sequence length="287" mass="30591">MNPAIVIAIVALVVLAGVGVIAAARRRDTDLAVGELSRETLRRDRDRQRRTRDAETSAEVARGRSYETAATAPSTEIEKVESAPPVAWTPPDDEMVGVSRRQFFNRSIVGFMILGISGFGTAAISFLWPSGSGGFGSRINFGNVDELKSEIQANNGFLYRPEGRLWITEYPASALPKAESVYSPPELAGMEAGLIALWQTCPHLGCRVPECATSQWFECGCHGSQYNQVGEYKGGPAPRGMDRFAMAVEGGNFVVDTGTIIQGPPLGTNTTGQEAEGPNCVGAAGGH</sequence>
<keyword evidence="6" id="KW-0411">Iron-sulfur</keyword>
<evidence type="ECO:0000313" key="14">
    <source>
        <dbReference type="Proteomes" id="UP000334019"/>
    </source>
</evidence>
<accession>A0A5Q2RAA0</accession>
<evidence type="ECO:0000256" key="7">
    <source>
        <dbReference type="ARBA" id="ARBA00023157"/>
    </source>
</evidence>
<dbReference type="AlphaFoldDB" id="A0A5Q2RAA0"/>
<evidence type="ECO:0000256" key="3">
    <source>
        <dbReference type="ARBA" id="ARBA00022714"/>
    </source>
</evidence>
<dbReference type="InterPro" id="IPR014349">
    <property type="entry name" value="Rieske_Fe-S_prot"/>
</dbReference>
<dbReference type="InterPro" id="IPR036922">
    <property type="entry name" value="Rieske_2Fe-2S_sf"/>
</dbReference>
<dbReference type="RefSeq" id="WP_153757905.1">
    <property type="nucleotide sequence ID" value="NZ_CP045851.1"/>
</dbReference>
<evidence type="ECO:0000256" key="9">
    <source>
        <dbReference type="ARBA" id="ARBA00034078"/>
    </source>
</evidence>
<dbReference type="PANTHER" id="PTHR10134">
    <property type="entry name" value="CYTOCHROME B-C1 COMPLEX SUBUNIT RIESKE, MITOCHONDRIAL"/>
    <property type="match status" value="1"/>
</dbReference>
<organism evidence="13 14">
    <name type="scientific">Actinomarinicola tropica</name>
    <dbReference type="NCBI Taxonomy" id="2789776"/>
    <lineage>
        <taxon>Bacteria</taxon>
        <taxon>Bacillati</taxon>
        <taxon>Actinomycetota</taxon>
        <taxon>Acidimicrobiia</taxon>
        <taxon>Acidimicrobiales</taxon>
        <taxon>Iamiaceae</taxon>
        <taxon>Actinomarinicola</taxon>
    </lineage>
</organism>
<name>A0A5Q2RAA0_9ACTN</name>
<keyword evidence="7" id="KW-1015">Disulfide bond</keyword>
<dbReference type="SUPFAM" id="SSF50022">
    <property type="entry name" value="ISP domain"/>
    <property type="match status" value="1"/>
</dbReference>
<keyword evidence="11" id="KW-1133">Transmembrane helix</keyword>
<feature type="domain" description="Rieske" evidence="12">
    <location>
        <begin position="166"/>
        <end position="255"/>
    </location>
</feature>
<feature type="transmembrane region" description="Helical" evidence="11">
    <location>
        <begin position="108"/>
        <end position="128"/>
    </location>
</feature>
<keyword evidence="4" id="KW-0479">Metal-binding</keyword>
<feature type="transmembrane region" description="Helical" evidence="11">
    <location>
        <begin position="6"/>
        <end position="24"/>
    </location>
</feature>
<evidence type="ECO:0000256" key="8">
    <source>
        <dbReference type="ARBA" id="ARBA00029586"/>
    </source>
</evidence>
<evidence type="ECO:0000256" key="6">
    <source>
        <dbReference type="ARBA" id="ARBA00023014"/>
    </source>
</evidence>
<reference evidence="13 14" key="1">
    <citation type="submission" date="2019-11" db="EMBL/GenBank/DDBJ databases">
        <authorList>
            <person name="He Y."/>
        </authorList>
    </citation>
    <scope>NUCLEOTIDE SEQUENCE [LARGE SCALE GENOMIC DNA]</scope>
    <source>
        <strain evidence="13 14">SCSIO 58843</strain>
    </source>
</reference>
<dbReference type="EMBL" id="CP045851">
    <property type="protein sequence ID" value="QGG93799.1"/>
    <property type="molecule type" value="Genomic_DNA"/>
</dbReference>
<proteinExistence type="predicted"/>
<feature type="region of interest" description="Disordered" evidence="10">
    <location>
        <begin position="264"/>
        <end position="287"/>
    </location>
</feature>
<evidence type="ECO:0000256" key="1">
    <source>
        <dbReference type="ARBA" id="ARBA00002494"/>
    </source>
</evidence>
<feature type="region of interest" description="Disordered" evidence="10">
    <location>
        <begin position="41"/>
        <end position="88"/>
    </location>
</feature>
<keyword evidence="3" id="KW-0001">2Fe-2S</keyword>
<dbReference type="GO" id="GO:0004497">
    <property type="term" value="F:monooxygenase activity"/>
    <property type="evidence" value="ECO:0007669"/>
    <property type="project" value="UniProtKB-ARBA"/>
</dbReference>
<dbReference type="GO" id="GO:0016020">
    <property type="term" value="C:membrane"/>
    <property type="evidence" value="ECO:0007669"/>
    <property type="project" value="InterPro"/>
</dbReference>
<comment type="cofactor">
    <cofactor evidence="9">
        <name>[2Fe-2S] cluster</name>
        <dbReference type="ChEBI" id="CHEBI:190135"/>
    </cofactor>
</comment>
<keyword evidence="11" id="KW-0812">Transmembrane</keyword>
<feature type="compositionally biased region" description="Basic and acidic residues" evidence="10">
    <location>
        <begin position="41"/>
        <end position="65"/>
    </location>
</feature>